<organism evidence="3 4">
    <name type="scientific">Rozella allomycis (strain CSF55)</name>
    <dbReference type="NCBI Taxonomy" id="988480"/>
    <lineage>
        <taxon>Eukaryota</taxon>
        <taxon>Fungi</taxon>
        <taxon>Fungi incertae sedis</taxon>
        <taxon>Cryptomycota</taxon>
        <taxon>Cryptomycota incertae sedis</taxon>
        <taxon>Rozella</taxon>
    </lineage>
</organism>
<proteinExistence type="predicted"/>
<evidence type="ECO:0000256" key="1">
    <source>
        <dbReference type="SAM" id="SignalP"/>
    </source>
</evidence>
<gene>
    <name evidence="3" type="ORF">O9G_005364</name>
</gene>
<dbReference type="HOGENOM" id="CLU_1111885_0_0_1"/>
<dbReference type="Proteomes" id="UP000030755">
    <property type="component" value="Unassembled WGS sequence"/>
</dbReference>
<keyword evidence="1" id="KW-0732">Signal</keyword>
<evidence type="ECO:0000313" key="4">
    <source>
        <dbReference type="Proteomes" id="UP000030755"/>
    </source>
</evidence>
<dbReference type="Pfam" id="PF02194">
    <property type="entry name" value="PXA"/>
    <property type="match status" value="1"/>
</dbReference>
<reference evidence="3 4" key="1">
    <citation type="journal article" date="2013" name="Curr. Biol.">
        <title>Shared signatures of parasitism and phylogenomics unite Cryptomycota and microsporidia.</title>
        <authorList>
            <person name="James T.Y."/>
            <person name="Pelin A."/>
            <person name="Bonen L."/>
            <person name="Ahrendt S."/>
            <person name="Sain D."/>
            <person name="Corradi N."/>
            <person name="Stajich J.E."/>
        </authorList>
    </citation>
    <scope>NUCLEOTIDE SEQUENCE [LARGE SCALE GENOMIC DNA]</scope>
    <source>
        <strain evidence="3 4">CSF55</strain>
    </source>
</reference>
<sequence>MAGDLILFGLFIGFLVYKVLIQAETKTENNKKYRPPTTALFDPGLQFVSQELRNEPPLPMIEWFIQPSIQVSFTRILSYIKRDFIDSWTSIVSPKNTSISIRTYRGMLLSLYQLKLRIEKFDLVNFVAAQVVPLAMEHLQEYKKAEAASRTVTVVQPKSINQFEFILLQRYKNGELHQAVRHDEDTEKNYLRAVVKSILPFILPDLENGSDIVSTILREVLVCNILHPIIKTLSDPDYINQTIDTFVNND</sequence>
<accession>A0A075B2J1</accession>
<protein>
    <submittedName>
        <fullName evidence="3">Phox-associated domain-containing protein</fullName>
    </submittedName>
</protein>
<dbReference type="PANTHER" id="PTHR22775:SF3">
    <property type="entry name" value="SORTING NEXIN-13"/>
    <property type="match status" value="1"/>
</dbReference>
<feature type="chain" id="PRO_5001704977" evidence="1">
    <location>
        <begin position="22"/>
        <end position="250"/>
    </location>
</feature>
<name>A0A075B2J1_ROZAC</name>
<dbReference type="GO" id="GO:0035091">
    <property type="term" value="F:phosphatidylinositol binding"/>
    <property type="evidence" value="ECO:0007669"/>
    <property type="project" value="TreeGrafter"/>
</dbReference>
<dbReference type="SMART" id="SM00313">
    <property type="entry name" value="PXA"/>
    <property type="match status" value="1"/>
</dbReference>
<dbReference type="AlphaFoldDB" id="A0A075B2J1"/>
<dbReference type="EMBL" id="KE560861">
    <property type="protein sequence ID" value="EPZ35161.1"/>
    <property type="molecule type" value="Genomic_DNA"/>
</dbReference>
<dbReference type="InterPro" id="IPR003114">
    <property type="entry name" value="Phox_assoc"/>
</dbReference>
<dbReference type="PANTHER" id="PTHR22775">
    <property type="entry name" value="SORTING NEXIN"/>
    <property type="match status" value="1"/>
</dbReference>
<evidence type="ECO:0000313" key="3">
    <source>
        <dbReference type="EMBL" id="EPZ35161.1"/>
    </source>
</evidence>
<keyword evidence="4" id="KW-1185">Reference proteome</keyword>
<dbReference type="STRING" id="988480.A0A075B2J1"/>
<dbReference type="OMA" id="RITEHNE"/>
<feature type="domain" description="PXA" evidence="2">
    <location>
        <begin position="66"/>
        <end position="250"/>
    </location>
</feature>
<dbReference type="PROSITE" id="PS51207">
    <property type="entry name" value="PXA"/>
    <property type="match status" value="1"/>
</dbReference>
<evidence type="ECO:0000259" key="2">
    <source>
        <dbReference type="PROSITE" id="PS51207"/>
    </source>
</evidence>
<dbReference type="OrthoDB" id="120967at2759"/>
<feature type="signal peptide" evidence="1">
    <location>
        <begin position="1"/>
        <end position="21"/>
    </location>
</feature>